<evidence type="ECO:0000256" key="3">
    <source>
        <dbReference type="SAM" id="Coils"/>
    </source>
</evidence>
<evidence type="ECO:0000313" key="5">
    <source>
        <dbReference type="Proteomes" id="UP000835052"/>
    </source>
</evidence>
<dbReference type="SUPFAM" id="SSF57850">
    <property type="entry name" value="RING/U-box"/>
    <property type="match status" value="1"/>
</dbReference>
<keyword evidence="3" id="KW-0175">Coiled coil</keyword>
<dbReference type="SUPFAM" id="SSF117281">
    <property type="entry name" value="Kelch motif"/>
    <property type="match status" value="1"/>
</dbReference>
<dbReference type="InterPro" id="IPR006652">
    <property type="entry name" value="Kelch_1"/>
</dbReference>
<dbReference type="InterPro" id="IPR051746">
    <property type="entry name" value="Kelch_domain_containing_8"/>
</dbReference>
<feature type="coiled-coil region" evidence="3">
    <location>
        <begin position="549"/>
        <end position="599"/>
    </location>
</feature>
<dbReference type="Proteomes" id="UP000835052">
    <property type="component" value="Unassembled WGS sequence"/>
</dbReference>
<organism evidence="4 5">
    <name type="scientific">Caenorhabditis auriculariae</name>
    <dbReference type="NCBI Taxonomy" id="2777116"/>
    <lineage>
        <taxon>Eukaryota</taxon>
        <taxon>Metazoa</taxon>
        <taxon>Ecdysozoa</taxon>
        <taxon>Nematoda</taxon>
        <taxon>Chromadorea</taxon>
        <taxon>Rhabditida</taxon>
        <taxon>Rhabditina</taxon>
        <taxon>Rhabditomorpha</taxon>
        <taxon>Rhabditoidea</taxon>
        <taxon>Rhabditidae</taxon>
        <taxon>Peloderinae</taxon>
        <taxon>Caenorhabditis</taxon>
    </lineage>
</organism>
<protein>
    <recommendedName>
        <fullName evidence="6">RING-type domain-containing protein</fullName>
    </recommendedName>
</protein>
<dbReference type="PANTHER" id="PTHR46260">
    <property type="entry name" value="RING-TYPE DOMAIN-CONTAINING PROTEIN"/>
    <property type="match status" value="1"/>
</dbReference>
<dbReference type="OrthoDB" id="5803581at2759"/>
<dbReference type="EMBL" id="CAJGYM010000019">
    <property type="protein sequence ID" value="CAD6191057.1"/>
    <property type="molecule type" value="Genomic_DNA"/>
</dbReference>
<dbReference type="Gene3D" id="2.120.10.80">
    <property type="entry name" value="Kelch-type beta propeller"/>
    <property type="match status" value="1"/>
</dbReference>
<sequence>MSNGLECKNCSLIFNRTNRRPYIGTCRDLLCEECKNRLIGSDCPMCKKKNAYEDSSIHLSTLCLMKTVFGVIDELQELKIASCRDCSLLGYHKKHDNRKYLNALRDEEEWTKIRAHKVFRDIKERLFDFQDRCSRDIEGIIGLVDDYNRIGFKLSLDEHKKHLENLKEARKNLFEIIGPAEEALKKIREASDEVFQQGKYVARLQKAYAGISIGRQQIPQPILTADRSHFPTKNFIIGSFDPFVRKWTVIGKMPKNKINYSVAVYQNEIYFAGGGSDESQLDELDIYNKEKNLRRNGSPLNHARSRSSAGFFNGKMFLCGGFNGSYMTSVEIYDPEENRWVDGPSLNCGRSDCAVVSCDGELFVMGGYNGKEYEKRTEKLNCESKKWEIVAEMREGVAGFAACVFNRKIYIAGGWSNSLNTLNTVRSFDPKKHTWHGEPSMNKRRKNFTLLSTEDSLFAIRGCAEDGSLYEDVEELEVCSSEWKILPAVFHQTSFSSSRLASTAATPKLFRLGASAANSQRYNNSFSLFSLLQWRNRKMQTVRAIALSNSIKENELRLREKKLEAAELRQKLDACLMVISMLEKDIAAETQDLKETRKNFGRNVQYEEWWKKESQRRSQLTEAEQTKEEEESLAAMQIGLKWLRQMEILIDDVKRFDHWVDYFNKDAGEYAKMDAGELEDIGMIRGDWSRKAEEARVALWATLKGVSSFMANRGEKLPRDCFSVMFEFIHKSQIALESHENWRPQGYIEEETTAGQPNINTATGMATAVPKIDVFPPEFVAAALENAGNAENRADSDQSLTGLCDGICKKCRLDMPWP</sequence>
<name>A0A8S1H6R6_9PELO</name>
<evidence type="ECO:0008006" key="6">
    <source>
        <dbReference type="Google" id="ProtNLM"/>
    </source>
</evidence>
<evidence type="ECO:0000256" key="2">
    <source>
        <dbReference type="ARBA" id="ARBA00022737"/>
    </source>
</evidence>
<dbReference type="InterPro" id="IPR015915">
    <property type="entry name" value="Kelch-typ_b-propeller"/>
</dbReference>
<gene>
    <name evidence="4" type="ORF">CAUJ_LOCUS6976</name>
</gene>
<dbReference type="AlphaFoldDB" id="A0A8S1H6R6"/>
<reference evidence="4" key="1">
    <citation type="submission" date="2020-10" db="EMBL/GenBank/DDBJ databases">
        <authorList>
            <person name="Kikuchi T."/>
        </authorList>
    </citation>
    <scope>NUCLEOTIDE SEQUENCE</scope>
    <source>
        <strain evidence="4">NKZ352</strain>
    </source>
</reference>
<dbReference type="Pfam" id="PF01344">
    <property type="entry name" value="Kelch_1"/>
    <property type="match status" value="3"/>
</dbReference>
<proteinExistence type="predicted"/>
<dbReference type="PANTHER" id="PTHR46260:SF3">
    <property type="entry name" value="RING-TYPE DOMAIN-CONTAINING PROTEIN"/>
    <property type="match status" value="1"/>
</dbReference>
<accession>A0A8S1H6R6</accession>
<evidence type="ECO:0000313" key="4">
    <source>
        <dbReference type="EMBL" id="CAD6191057.1"/>
    </source>
</evidence>
<keyword evidence="5" id="KW-1185">Reference proteome</keyword>
<keyword evidence="1" id="KW-0880">Kelch repeat</keyword>
<comment type="caution">
    <text evidence="4">The sequence shown here is derived from an EMBL/GenBank/DDBJ whole genome shotgun (WGS) entry which is preliminary data.</text>
</comment>
<dbReference type="SMART" id="SM00612">
    <property type="entry name" value="Kelch"/>
    <property type="match status" value="4"/>
</dbReference>
<keyword evidence="2" id="KW-0677">Repeat</keyword>
<evidence type="ECO:0000256" key="1">
    <source>
        <dbReference type="ARBA" id="ARBA00022441"/>
    </source>
</evidence>